<proteinExistence type="predicted"/>
<sequence length="51" mass="5622">MNCLKRFGELIVPQDPDRHAAEINIRIAIINPASAFARAEIKGYPPIFDGA</sequence>
<gene>
    <name evidence="1" type="ORF">CLV89_1029</name>
</gene>
<name>A0A2T1ALS5_TRISK</name>
<evidence type="ECO:0000313" key="1">
    <source>
        <dbReference type="EMBL" id="PRZ49268.1"/>
    </source>
</evidence>
<evidence type="ECO:0000313" key="2">
    <source>
        <dbReference type="Proteomes" id="UP000237718"/>
    </source>
</evidence>
<dbReference type="AlphaFoldDB" id="A0A2T1ALS5"/>
<reference evidence="1 2" key="1">
    <citation type="submission" date="2018-03" db="EMBL/GenBank/DDBJ databases">
        <title>Genomic Encyclopedia of Archaeal and Bacterial Type Strains, Phase II (KMG-II): from individual species to whole genera.</title>
        <authorList>
            <person name="Goeker M."/>
        </authorList>
    </citation>
    <scope>NUCLEOTIDE SEQUENCE [LARGE SCALE GENOMIC DNA]</scope>
    <source>
        <strain evidence="1 2">DSM 25328</strain>
    </source>
</reference>
<accession>A0A2T1ALS5</accession>
<dbReference type="Proteomes" id="UP000237718">
    <property type="component" value="Unassembled WGS sequence"/>
</dbReference>
<protein>
    <submittedName>
        <fullName evidence="1">Uncharacterized protein</fullName>
    </submittedName>
</protein>
<comment type="caution">
    <text evidence="1">The sequence shown here is derived from an EMBL/GenBank/DDBJ whole genome shotgun (WGS) entry which is preliminary data.</text>
</comment>
<dbReference type="EMBL" id="PVUF01000002">
    <property type="protein sequence ID" value="PRZ49268.1"/>
    <property type="molecule type" value="Genomic_DNA"/>
</dbReference>
<organism evidence="1 2">
    <name type="scientific">Tritonibacter scottomollicae</name>
    <name type="common">Epibacterium scottomollicae</name>
    <dbReference type="NCBI Taxonomy" id="483013"/>
    <lineage>
        <taxon>Bacteria</taxon>
        <taxon>Pseudomonadati</taxon>
        <taxon>Pseudomonadota</taxon>
        <taxon>Alphaproteobacteria</taxon>
        <taxon>Rhodobacterales</taxon>
        <taxon>Paracoccaceae</taxon>
        <taxon>Tritonibacter</taxon>
    </lineage>
</organism>